<name>A0A1G6HUL7_9BACI</name>
<gene>
    <name evidence="1" type="ORF">SAMN05421663_10128</name>
</gene>
<evidence type="ECO:0000313" key="2">
    <source>
        <dbReference type="Proteomes" id="UP000198666"/>
    </source>
</evidence>
<organism evidence="1 2">
    <name type="scientific">Terribacillus halophilus</name>
    <dbReference type="NCBI Taxonomy" id="361279"/>
    <lineage>
        <taxon>Bacteria</taxon>
        <taxon>Bacillati</taxon>
        <taxon>Bacillota</taxon>
        <taxon>Bacilli</taxon>
        <taxon>Bacillales</taxon>
        <taxon>Bacillaceae</taxon>
        <taxon>Terribacillus</taxon>
    </lineage>
</organism>
<sequence>MHVAYDQEALDLAQQIVELDLKRDECWEDLAELAGDRAFELLRFVQNR</sequence>
<dbReference type="Proteomes" id="UP000198666">
    <property type="component" value="Unassembled WGS sequence"/>
</dbReference>
<protein>
    <submittedName>
        <fullName evidence="1">Uncharacterized protein</fullName>
    </submittedName>
</protein>
<dbReference type="AlphaFoldDB" id="A0A1G6HUL7"/>
<dbReference type="EMBL" id="FMZB01000001">
    <property type="protein sequence ID" value="SDB97904.1"/>
    <property type="molecule type" value="Genomic_DNA"/>
</dbReference>
<proteinExistence type="predicted"/>
<keyword evidence="2" id="KW-1185">Reference proteome</keyword>
<accession>A0A1G6HUL7</accession>
<evidence type="ECO:0000313" key="1">
    <source>
        <dbReference type="EMBL" id="SDB97904.1"/>
    </source>
</evidence>
<reference evidence="2" key="1">
    <citation type="submission" date="2016-10" db="EMBL/GenBank/DDBJ databases">
        <authorList>
            <person name="Varghese N."/>
            <person name="Submissions S."/>
        </authorList>
    </citation>
    <scope>NUCLEOTIDE SEQUENCE [LARGE SCALE GENOMIC DNA]</scope>
    <source>
        <strain evidence="2">DSM 21620</strain>
    </source>
</reference>